<name>A0ACB7PJB6_9PEZI</name>
<gene>
    <name evidence="1" type="ORF">F5144DRAFT_618719</name>
</gene>
<protein>
    <submittedName>
        <fullName evidence="1">Uncharacterized protein</fullName>
    </submittedName>
</protein>
<sequence length="285" mass="31917">MNTFRQNGNSAARSTQRPATKKPQSGARQSQTTTTKTTKKVVAGPNGQPVQVVEERTVKKTMWSRAVNGASKATKPSTWMHSGKSANNPPTHASKQGKDSAGFNMSYYRKSFFMLEKQAQFDLYVNGLAPKMTLWEVNKLKASRRHAVRVFRPHAVMYEAHVSPRGYAAPTRDLVAEAKAAKRRAAATAQARKTKLANSTAAAPGDALPVHPTPAHYAKMNQTRPTKAQQQQQQQQRQKEAEQRLHKQQLEEQRRLQLLQLQEQQRLKQQQQQQAARSVASSSRN</sequence>
<proteinExistence type="predicted"/>
<accession>A0ACB7PJB6</accession>
<organism evidence="1 2">
    <name type="scientific">Chaetomium tenue</name>
    <dbReference type="NCBI Taxonomy" id="1854479"/>
    <lineage>
        <taxon>Eukaryota</taxon>
        <taxon>Fungi</taxon>
        <taxon>Dikarya</taxon>
        <taxon>Ascomycota</taxon>
        <taxon>Pezizomycotina</taxon>
        <taxon>Sordariomycetes</taxon>
        <taxon>Sordariomycetidae</taxon>
        <taxon>Sordariales</taxon>
        <taxon>Chaetomiaceae</taxon>
        <taxon>Chaetomium</taxon>
    </lineage>
</organism>
<evidence type="ECO:0000313" key="1">
    <source>
        <dbReference type="EMBL" id="KAH6641084.1"/>
    </source>
</evidence>
<evidence type="ECO:0000313" key="2">
    <source>
        <dbReference type="Proteomes" id="UP000724584"/>
    </source>
</evidence>
<dbReference type="EMBL" id="JAGIZQ010000002">
    <property type="protein sequence ID" value="KAH6641084.1"/>
    <property type="molecule type" value="Genomic_DNA"/>
</dbReference>
<dbReference type="Proteomes" id="UP000724584">
    <property type="component" value="Unassembled WGS sequence"/>
</dbReference>
<reference evidence="1 2" key="1">
    <citation type="journal article" date="2021" name="Nat. Commun.">
        <title>Genetic determinants of endophytism in the Arabidopsis root mycobiome.</title>
        <authorList>
            <person name="Mesny F."/>
            <person name="Miyauchi S."/>
            <person name="Thiergart T."/>
            <person name="Pickel B."/>
            <person name="Atanasova L."/>
            <person name="Karlsson M."/>
            <person name="Huettel B."/>
            <person name="Barry K.W."/>
            <person name="Haridas S."/>
            <person name="Chen C."/>
            <person name="Bauer D."/>
            <person name="Andreopoulos W."/>
            <person name="Pangilinan J."/>
            <person name="LaButti K."/>
            <person name="Riley R."/>
            <person name="Lipzen A."/>
            <person name="Clum A."/>
            <person name="Drula E."/>
            <person name="Henrissat B."/>
            <person name="Kohler A."/>
            <person name="Grigoriev I.V."/>
            <person name="Martin F.M."/>
            <person name="Hacquard S."/>
        </authorList>
    </citation>
    <scope>NUCLEOTIDE SEQUENCE [LARGE SCALE GENOMIC DNA]</scope>
    <source>
        <strain evidence="1 2">MPI-SDFR-AT-0079</strain>
    </source>
</reference>
<keyword evidence="2" id="KW-1185">Reference proteome</keyword>
<comment type="caution">
    <text evidence="1">The sequence shown here is derived from an EMBL/GenBank/DDBJ whole genome shotgun (WGS) entry which is preliminary data.</text>
</comment>